<dbReference type="EMBL" id="WBKG01000003">
    <property type="protein sequence ID" value="KAB1989795.1"/>
    <property type="molecule type" value="Genomic_DNA"/>
</dbReference>
<dbReference type="PANTHER" id="PTHR30244">
    <property type="entry name" value="TRANSAMINASE"/>
    <property type="match status" value="1"/>
</dbReference>
<proteinExistence type="inferred from homology"/>
<evidence type="ECO:0000256" key="4">
    <source>
        <dbReference type="ARBA" id="ARBA00022898"/>
    </source>
</evidence>
<dbReference type="PANTHER" id="PTHR30244:SF34">
    <property type="entry name" value="DTDP-4-AMINO-4,6-DIDEOXYGALACTOSE TRANSAMINASE"/>
    <property type="match status" value="1"/>
</dbReference>
<organism evidence="7 8">
    <name type="scientific">Streptomyces triticiradicis</name>
    <dbReference type="NCBI Taxonomy" id="2651189"/>
    <lineage>
        <taxon>Bacteria</taxon>
        <taxon>Bacillati</taxon>
        <taxon>Actinomycetota</taxon>
        <taxon>Actinomycetes</taxon>
        <taxon>Kitasatosporales</taxon>
        <taxon>Streptomycetaceae</taxon>
        <taxon>Streptomyces</taxon>
    </lineage>
</organism>
<comment type="caution">
    <text evidence="7">The sequence shown here is derived from an EMBL/GenBank/DDBJ whole genome shotgun (WGS) entry which is preliminary data.</text>
</comment>
<dbReference type="GO" id="GO:0008483">
    <property type="term" value="F:transaminase activity"/>
    <property type="evidence" value="ECO:0007669"/>
    <property type="project" value="UniProtKB-KW"/>
</dbReference>
<dbReference type="Pfam" id="PF01041">
    <property type="entry name" value="DegT_DnrJ_EryC1"/>
    <property type="match status" value="1"/>
</dbReference>
<keyword evidence="3" id="KW-0808">Transferase</keyword>
<evidence type="ECO:0000313" key="8">
    <source>
        <dbReference type="Proteomes" id="UP000442990"/>
    </source>
</evidence>
<evidence type="ECO:0000256" key="3">
    <source>
        <dbReference type="ARBA" id="ARBA00022679"/>
    </source>
</evidence>
<evidence type="ECO:0000256" key="6">
    <source>
        <dbReference type="RuleBase" id="RU004508"/>
    </source>
</evidence>
<protein>
    <recommendedName>
        <fullName evidence="9">DegT/DnrJ/EryC1/StrS family aminotransferase</fullName>
    </recommendedName>
</protein>
<reference evidence="7 8" key="1">
    <citation type="submission" date="2019-09" db="EMBL/GenBank/DDBJ databases">
        <title>Isolation and identification of active actinomycetes.</title>
        <authorList>
            <person name="Yu Z."/>
            <person name="Han C."/>
            <person name="Yu B."/>
        </authorList>
    </citation>
    <scope>NUCLEOTIDE SEQUENCE [LARGE SCALE GENOMIC DNA]</scope>
    <source>
        <strain evidence="7 8">NEAU-H2</strain>
    </source>
</reference>
<evidence type="ECO:0000313" key="7">
    <source>
        <dbReference type="EMBL" id="KAB1989795.1"/>
    </source>
</evidence>
<dbReference type="InterPro" id="IPR000653">
    <property type="entry name" value="DegT/StrS_aminotransferase"/>
</dbReference>
<sequence length="374" mass="40885">MTTSHSIPIWRTYLSSPVRRQTHLEVANLLKSGRMVDGPLTERLEQTVQSAFDRHAVAVSSGMDAIELLFEAAEVRGRDVLIPANCFPSIPALADQLGARPRPVPVDPVHLAMAEHVPELAADALRPIVVWVHHAGMVAPYARRTITTLRASGHTVIEDCAYVLSGDHPADGPGTWGDMALFSYAPTKPLSGNGGAVALLRDAADAEQVSTRRSHSGQEHRWLGGDRFHRGRAITEFDAAVAYWQWHHRADTRGALHRLAATYTGLFGSSNCLALPIGRTAQDTWGRFTVDLATAAIARQARERMAKNGIATSVMFDLPWSGYSALSRAQPVENDLLELLQRTVCIPYHPTMRIPDVHRVAEFVTDALIQGGPQ</sequence>
<comment type="similarity">
    <text evidence="5">Belongs to the DegT/DnrJ/EryC1 family. L-glutamine:2-deoxy-scyllo-inosose/scyllo-inosose aminotransferase subfamily.</text>
</comment>
<evidence type="ECO:0000256" key="2">
    <source>
        <dbReference type="ARBA" id="ARBA00022576"/>
    </source>
</evidence>
<evidence type="ECO:0008006" key="9">
    <source>
        <dbReference type="Google" id="ProtNLM"/>
    </source>
</evidence>
<keyword evidence="4 6" id="KW-0663">Pyridoxal phosphate</keyword>
<dbReference type="GO" id="GO:0030170">
    <property type="term" value="F:pyridoxal phosphate binding"/>
    <property type="evidence" value="ECO:0007669"/>
    <property type="project" value="TreeGrafter"/>
</dbReference>
<evidence type="ECO:0000256" key="1">
    <source>
        <dbReference type="ARBA" id="ARBA00001933"/>
    </source>
</evidence>
<keyword evidence="8" id="KW-1185">Reference proteome</keyword>
<accession>A0A7J5DMA6</accession>
<keyword evidence="2" id="KW-0032">Aminotransferase</keyword>
<dbReference type="Gene3D" id="3.40.640.10">
    <property type="entry name" value="Type I PLP-dependent aspartate aminotransferase-like (Major domain)"/>
    <property type="match status" value="1"/>
</dbReference>
<dbReference type="InterPro" id="IPR015422">
    <property type="entry name" value="PyrdxlP-dep_Trfase_small"/>
</dbReference>
<dbReference type="SUPFAM" id="SSF53383">
    <property type="entry name" value="PLP-dependent transferases"/>
    <property type="match status" value="1"/>
</dbReference>
<dbReference type="InterPro" id="IPR015424">
    <property type="entry name" value="PyrdxlP-dep_Trfase"/>
</dbReference>
<dbReference type="RefSeq" id="WP_151468097.1">
    <property type="nucleotide sequence ID" value="NZ_WBKG01000003.1"/>
</dbReference>
<gene>
    <name evidence="7" type="ORF">F8144_05465</name>
</gene>
<dbReference type="AlphaFoldDB" id="A0A7J5DMA6"/>
<dbReference type="Gene3D" id="3.90.1150.10">
    <property type="entry name" value="Aspartate Aminotransferase, domain 1"/>
    <property type="match status" value="1"/>
</dbReference>
<dbReference type="Proteomes" id="UP000442990">
    <property type="component" value="Unassembled WGS sequence"/>
</dbReference>
<dbReference type="InterPro" id="IPR015421">
    <property type="entry name" value="PyrdxlP-dep_Trfase_major"/>
</dbReference>
<name>A0A7J5DMA6_9ACTN</name>
<comment type="cofactor">
    <cofactor evidence="1">
        <name>pyridoxal 5'-phosphate</name>
        <dbReference type="ChEBI" id="CHEBI:597326"/>
    </cofactor>
</comment>
<dbReference type="GO" id="GO:0000271">
    <property type="term" value="P:polysaccharide biosynthetic process"/>
    <property type="evidence" value="ECO:0007669"/>
    <property type="project" value="TreeGrafter"/>
</dbReference>
<evidence type="ECO:0000256" key="5">
    <source>
        <dbReference type="ARBA" id="ARBA00038398"/>
    </source>
</evidence>